<accession>C7N7J8</accession>
<dbReference type="STRING" id="471855.Shel_18670"/>
<feature type="transmembrane region" description="Helical" evidence="1">
    <location>
        <begin position="150"/>
        <end position="168"/>
    </location>
</feature>
<evidence type="ECO:0000313" key="3">
    <source>
        <dbReference type="Proteomes" id="UP000002026"/>
    </source>
</evidence>
<keyword evidence="1" id="KW-1133">Transmembrane helix</keyword>
<reference evidence="2 3" key="1">
    <citation type="journal article" date="2009" name="Stand. Genomic Sci.">
        <title>Complete genome sequence of Slackia heliotrinireducens type strain (RHS 1).</title>
        <authorList>
            <person name="Pukall R."/>
            <person name="Lapidus A."/>
            <person name="Nolan M."/>
            <person name="Copeland A."/>
            <person name="Glavina Del Rio T."/>
            <person name="Lucas S."/>
            <person name="Chen F."/>
            <person name="Tice H."/>
            <person name="Cheng J.F."/>
            <person name="Chertkov O."/>
            <person name="Bruce D."/>
            <person name="Goodwin L."/>
            <person name="Kuske C."/>
            <person name="Brettin T."/>
            <person name="Detter J.C."/>
            <person name="Han C."/>
            <person name="Pitluck S."/>
            <person name="Pati A."/>
            <person name="Mavrommatis K."/>
            <person name="Ivanova N."/>
            <person name="Ovchinnikova G."/>
            <person name="Chen A."/>
            <person name="Palaniappan K."/>
            <person name="Schneider S."/>
            <person name="Rohde M."/>
            <person name="Chain P."/>
            <person name="D'haeseleer P."/>
            <person name="Goker M."/>
            <person name="Bristow J."/>
            <person name="Eisen J.A."/>
            <person name="Markowitz V."/>
            <person name="Kyrpides N.C."/>
            <person name="Klenk H.P."/>
            <person name="Hugenholtz P."/>
        </authorList>
    </citation>
    <scope>NUCLEOTIDE SEQUENCE [LARGE SCALE GENOMIC DNA]</scope>
    <source>
        <strain evidence="3">ATCC 29202 / DSM 20476 / NCTC 11029 / RHS 1</strain>
    </source>
</reference>
<sequence length="222" mass="24202">MRGILLSICPAAIWAIVVCELIVAALLFIQWNKTKQMLALLTFLVSAGLILDAVIIGLGSLMQPEVLKAISSVRFVAHGMLIPLLFPICGYALDFKKPALRAIWILAAVLMVAGVAQAFSTVLEPKEIAGVVRFVSSADTPNWADTVSKILSFGTVIPMMIAGVAVWIRQKTPHLFLSGFLMFVFSALGPATGNADLIFFISMFGELFMVLFLYMYAKKERS</sequence>
<keyword evidence="3" id="KW-1185">Reference proteome</keyword>
<feature type="transmembrane region" description="Helical" evidence="1">
    <location>
        <begin position="38"/>
        <end position="63"/>
    </location>
</feature>
<keyword evidence="1" id="KW-0472">Membrane</keyword>
<organism evidence="2 3">
    <name type="scientific">Slackia heliotrinireducens (strain ATCC 29202 / DSM 20476 / NCTC 11029 / RHS 1)</name>
    <name type="common">Peptococcus heliotrinreducens</name>
    <dbReference type="NCBI Taxonomy" id="471855"/>
    <lineage>
        <taxon>Bacteria</taxon>
        <taxon>Bacillati</taxon>
        <taxon>Actinomycetota</taxon>
        <taxon>Coriobacteriia</taxon>
        <taxon>Eggerthellales</taxon>
        <taxon>Eggerthellaceae</taxon>
        <taxon>Slackia</taxon>
    </lineage>
</organism>
<dbReference type="KEGG" id="shi:Shel_18670"/>
<dbReference type="HOGENOM" id="CLU_1259493_0_0_11"/>
<dbReference type="Proteomes" id="UP000002026">
    <property type="component" value="Chromosome"/>
</dbReference>
<feature type="transmembrane region" description="Helical" evidence="1">
    <location>
        <begin position="175"/>
        <end position="191"/>
    </location>
</feature>
<feature type="transmembrane region" description="Helical" evidence="1">
    <location>
        <begin position="197"/>
        <end position="217"/>
    </location>
</feature>
<feature type="transmembrane region" description="Helical" evidence="1">
    <location>
        <begin position="100"/>
        <end position="119"/>
    </location>
</feature>
<dbReference type="RefSeq" id="WP_012798985.1">
    <property type="nucleotide sequence ID" value="NC_013165.1"/>
</dbReference>
<evidence type="ECO:0000313" key="2">
    <source>
        <dbReference type="EMBL" id="ACV22883.1"/>
    </source>
</evidence>
<evidence type="ECO:0000256" key="1">
    <source>
        <dbReference type="SAM" id="Phobius"/>
    </source>
</evidence>
<feature type="transmembrane region" description="Helical" evidence="1">
    <location>
        <begin position="12"/>
        <end position="31"/>
    </location>
</feature>
<dbReference type="eggNOG" id="ENOG5031615">
    <property type="taxonomic scope" value="Bacteria"/>
</dbReference>
<dbReference type="AlphaFoldDB" id="C7N7J8"/>
<dbReference type="EMBL" id="CP001684">
    <property type="protein sequence ID" value="ACV22883.1"/>
    <property type="molecule type" value="Genomic_DNA"/>
</dbReference>
<keyword evidence="1" id="KW-0812">Transmembrane</keyword>
<name>C7N7J8_SLAHD</name>
<feature type="transmembrane region" description="Helical" evidence="1">
    <location>
        <begin position="75"/>
        <end position="93"/>
    </location>
</feature>
<protein>
    <submittedName>
        <fullName evidence="2">Uncharacterized protein</fullName>
    </submittedName>
</protein>
<proteinExistence type="predicted"/>
<gene>
    <name evidence="2" type="ordered locus">Shel_18670</name>
</gene>